<dbReference type="EMBL" id="KZ857430">
    <property type="protein sequence ID" value="RDX46159.1"/>
    <property type="molecule type" value="Genomic_DNA"/>
</dbReference>
<evidence type="ECO:0000256" key="2">
    <source>
        <dbReference type="SAM" id="MobiDB-lite"/>
    </source>
</evidence>
<dbReference type="AlphaFoldDB" id="A0A371D101"/>
<evidence type="ECO:0000313" key="4">
    <source>
        <dbReference type="Proteomes" id="UP000256964"/>
    </source>
</evidence>
<keyword evidence="4" id="KW-1185">Reference proteome</keyword>
<proteinExistence type="predicted"/>
<name>A0A371D101_9APHY</name>
<dbReference type="Proteomes" id="UP000256964">
    <property type="component" value="Unassembled WGS sequence"/>
</dbReference>
<feature type="compositionally biased region" description="Acidic residues" evidence="2">
    <location>
        <begin position="353"/>
        <end position="364"/>
    </location>
</feature>
<feature type="coiled-coil region" evidence="1">
    <location>
        <begin position="286"/>
        <end position="313"/>
    </location>
</feature>
<protein>
    <submittedName>
        <fullName evidence="3">Uncharacterized protein</fullName>
    </submittedName>
</protein>
<reference evidence="3 4" key="1">
    <citation type="journal article" date="2018" name="Biotechnol. Biofuels">
        <title>Integrative visual omics of the white-rot fungus Polyporus brumalis exposes the biotechnological potential of its oxidative enzymes for delignifying raw plant biomass.</title>
        <authorList>
            <person name="Miyauchi S."/>
            <person name="Rancon A."/>
            <person name="Drula E."/>
            <person name="Hage H."/>
            <person name="Chaduli D."/>
            <person name="Favel A."/>
            <person name="Grisel S."/>
            <person name="Henrissat B."/>
            <person name="Herpoel-Gimbert I."/>
            <person name="Ruiz-Duenas F.J."/>
            <person name="Chevret D."/>
            <person name="Hainaut M."/>
            <person name="Lin J."/>
            <person name="Wang M."/>
            <person name="Pangilinan J."/>
            <person name="Lipzen A."/>
            <person name="Lesage-Meessen L."/>
            <person name="Navarro D."/>
            <person name="Riley R."/>
            <person name="Grigoriev I.V."/>
            <person name="Zhou S."/>
            <person name="Raouche S."/>
            <person name="Rosso M.N."/>
        </authorList>
    </citation>
    <scope>NUCLEOTIDE SEQUENCE [LARGE SCALE GENOMIC DNA]</scope>
    <source>
        <strain evidence="3 4">BRFM 1820</strain>
    </source>
</reference>
<evidence type="ECO:0000256" key="1">
    <source>
        <dbReference type="SAM" id="Coils"/>
    </source>
</evidence>
<organism evidence="3 4">
    <name type="scientific">Lentinus brumalis</name>
    <dbReference type="NCBI Taxonomy" id="2498619"/>
    <lineage>
        <taxon>Eukaryota</taxon>
        <taxon>Fungi</taxon>
        <taxon>Dikarya</taxon>
        <taxon>Basidiomycota</taxon>
        <taxon>Agaricomycotina</taxon>
        <taxon>Agaricomycetes</taxon>
        <taxon>Polyporales</taxon>
        <taxon>Polyporaceae</taxon>
        <taxon>Lentinus</taxon>
    </lineage>
</organism>
<evidence type="ECO:0000313" key="3">
    <source>
        <dbReference type="EMBL" id="RDX46159.1"/>
    </source>
</evidence>
<dbReference type="OrthoDB" id="2757250at2759"/>
<keyword evidence="1" id="KW-0175">Coiled coil</keyword>
<sequence length="382" mass="41817">MVKIKKGSSAPVGASPAKQAPLPKIPWQENNSILIWNLLSECEKEENRKVLFGKKDDENSSSENKIAVCKRVASAVVPALYARDGTVAGERVKAKIAWLITTYRAHVMPIKATGGGVREEQDSQDSQEELTADTSSWIAGIPRAGPDENTSTFSKNIWQQTEEKWPFFPRMHELLCTRPNVVPPAITTGVGPHGEATVYYQVAPPVSSLPGSDDAIDPTLRGLDVNHAQIMLPAPSQAVTAPPATPQDRLSLAMQKAGRSIKPVSKRLTFEDRMVDITEKNLALVKKRHRAEAKRAQAQISHKRQKLSVKQKEVHLQEFQQGLITREEYRTLVYGKGLSADVEEDSSSSSESDSSEESSSDEEGIGGAYGASDDIVGHGWTR</sequence>
<gene>
    <name evidence="3" type="ORF">OH76DRAFT_1558634</name>
</gene>
<accession>A0A371D101</accession>
<feature type="region of interest" description="Disordered" evidence="2">
    <location>
        <begin position="340"/>
        <end position="382"/>
    </location>
</feature>
<feature type="region of interest" description="Disordered" evidence="2">
    <location>
        <begin position="1"/>
        <end position="23"/>
    </location>
</feature>